<dbReference type="PROSITE" id="PS00571">
    <property type="entry name" value="AMIDASES"/>
    <property type="match status" value="1"/>
</dbReference>
<protein>
    <recommendedName>
        <fullName evidence="3">Indoleacetamide hydrolase</fullName>
    </recommendedName>
</protein>
<dbReference type="InterPro" id="IPR023631">
    <property type="entry name" value="Amidase_dom"/>
</dbReference>
<accession>A0A2W2APM6</accession>
<comment type="caution">
    <text evidence="5">The sequence shown here is derived from an EMBL/GenBank/DDBJ whole genome shotgun (WGS) entry which is preliminary data.</text>
</comment>
<evidence type="ECO:0000259" key="4">
    <source>
        <dbReference type="Pfam" id="PF01425"/>
    </source>
</evidence>
<dbReference type="InterPro" id="IPR020556">
    <property type="entry name" value="Amidase_CS"/>
</dbReference>
<dbReference type="RefSeq" id="WP_111199736.1">
    <property type="nucleotide sequence ID" value="NZ_QKVK01000009.1"/>
</dbReference>
<dbReference type="PANTHER" id="PTHR11895:SF7">
    <property type="entry name" value="GLUTAMYL-TRNA(GLN) AMIDOTRANSFERASE SUBUNIT A, MITOCHONDRIAL"/>
    <property type="match status" value="1"/>
</dbReference>
<dbReference type="GO" id="GO:0003824">
    <property type="term" value="F:catalytic activity"/>
    <property type="evidence" value="ECO:0007669"/>
    <property type="project" value="InterPro"/>
</dbReference>
<dbReference type="InterPro" id="IPR036928">
    <property type="entry name" value="AS_sf"/>
</dbReference>
<dbReference type="Pfam" id="PF01425">
    <property type="entry name" value="Amidase"/>
    <property type="match status" value="1"/>
</dbReference>
<evidence type="ECO:0000313" key="5">
    <source>
        <dbReference type="EMBL" id="PZF75542.1"/>
    </source>
</evidence>
<dbReference type="AlphaFoldDB" id="A0A2W2APM6"/>
<evidence type="ECO:0000256" key="3">
    <source>
        <dbReference type="ARBA" id="ARBA00021874"/>
    </source>
</evidence>
<organism evidence="5 6">
    <name type="scientific">Aestuariivirga litoralis</name>
    <dbReference type="NCBI Taxonomy" id="2650924"/>
    <lineage>
        <taxon>Bacteria</taxon>
        <taxon>Pseudomonadati</taxon>
        <taxon>Pseudomonadota</taxon>
        <taxon>Alphaproteobacteria</taxon>
        <taxon>Hyphomicrobiales</taxon>
        <taxon>Aestuariivirgaceae</taxon>
        <taxon>Aestuariivirga</taxon>
    </lineage>
</organism>
<dbReference type="EMBL" id="QKVK01000009">
    <property type="protein sequence ID" value="PZF75542.1"/>
    <property type="molecule type" value="Genomic_DNA"/>
</dbReference>
<proteinExistence type="inferred from homology"/>
<evidence type="ECO:0000313" key="6">
    <source>
        <dbReference type="Proteomes" id="UP000248795"/>
    </source>
</evidence>
<evidence type="ECO:0000256" key="1">
    <source>
        <dbReference type="ARBA" id="ARBA00003871"/>
    </source>
</evidence>
<dbReference type="Gene3D" id="3.90.1300.10">
    <property type="entry name" value="Amidase signature (AS) domain"/>
    <property type="match status" value="1"/>
</dbReference>
<dbReference type="InterPro" id="IPR000120">
    <property type="entry name" value="Amidase"/>
</dbReference>
<evidence type="ECO:0000256" key="2">
    <source>
        <dbReference type="ARBA" id="ARBA00009199"/>
    </source>
</evidence>
<comment type="similarity">
    <text evidence="2">Belongs to the amidase family.</text>
</comment>
<dbReference type="SUPFAM" id="SSF75304">
    <property type="entry name" value="Amidase signature (AS) enzymes"/>
    <property type="match status" value="1"/>
</dbReference>
<name>A0A2W2APM6_9HYPH</name>
<reference evidence="6" key="1">
    <citation type="submission" date="2018-06" db="EMBL/GenBank/DDBJ databases">
        <title>Aestuariibacter litoralis strain KCTC 52945T.</title>
        <authorList>
            <person name="Li X."/>
            <person name="Salam N."/>
            <person name="Li J.-L."/>
            <person name="Chen Y.-M."/>
            <person name="Yang Z.-W."/>
            <person name="Zhang L.-Y."/>
            <person name="Han M.-X."/>
            <person name="Xiao M."/>
            <person name="Li W.-J."/>
        </authorList>
    </citation>
    <scope>NUCLEOTIDE SEQUENCE [LARGE SCALE GENOMIC DNA]</scope>
    <source>
        <strain evidence="6">KCTC 52945</strain>
    </source>
</reference>
<sequence>MTNDDLCYLPAHEALKLFRKRKLSPVELTKALIARAEKVNPRINCLADRYADEAVAQAQASEARYMKRGARTGALDGVPLCVKDAQRLKGKRTTHGSLIFKDSVDDHSDPMIERLEKAGAVILARTTTPEFCLSGITTSRLWGVTRNPWNTEWGPGGSSGGSGAALAAGITTLATGTDIGGSIRIPAAACGVVGYKPPHGRNPDGPPANFDRFNHCGPMTRSVADAALMQNVTSGPHPLDHDSLRETVVLPTEARSIRGLRIAWSVDLGYVPVEPAVRKNMLKALEVFRSLGARVEEVDLGWTGEVEKNGLHWYNLMHFGRQTIWHLKDSKHLMTDYAVKFAEVAGKLTGADDVHKPWEQAHRMYQTLGPVLERHDLFICPTNNAPSVKAEHDPWDGNFTVAGRKVDPEYGWVMTHQFNMLHNCPVLSLPSGHAETRVPTGIQLVGRTWDDVKVFRAGLAFEKAVGGWYGTRKTRPGCDFS</sequence>
<dbReference type="Proteomes" id="UP000248795">
    <property type="component" value="Unassembled WGS sequence"/>
</dbReference>
<keyword evidence="6" id="KW-1185">Reference proteome</keyword>
<feature type="domain" description="Amidase" evidence="4">
    <location>
        <begin position="27"/>
        <end position="454"/>
    </location>
</feature>
<comment type="function">
    <text evidence="1">Hydrolyzes indole-3-acetamide (IAM) into indole-3-acetic acid (IAA).</text>
</comment>
<dbReference type="PANTHER" id="PTHR11895">
    <property type="entry name" value="TRANSAMIDASE"/>
    <property type="match status" value="1"/>
</dbReference>
<gene>
    <name evidence="5" type="ORF">DK847_16995</name>
</gene>